<keyword evidence="2" id="KW-1185">Reference proteome</keyword>
<dbReference type="Proteomes" id="UP001153709">
    <property type="component" value="Chromosome 9"/>
</dbReference>
<name>A0A9N9TEZ8_DIABA</name>
<gene>
    <name evidence="1" type="ORF">DIABBA_LOCUS12893</name>
</gene>
<dbReference type="AlphaFoldDB" id="A0A9N9TEZ8"/>
<dbReference type="EMBL" id="OU898284">
    <property type="protein sequence ID" value="CAG9840225.1"/>
    <property type="molecule type" value="Genomic_DNA"/>
</dbReference>
<dbReference type="OrthoDB" id="6730589at2759"/>
<accession>A0A9N9TEZ8</accession>
<organism evidence="1 2">
    <name type="scientific">Diabrotica balteata</name>
    <name type="common">Banded cucumber beetle</name>
    <dbReference type="NCBI Taxonomy" id="107213"/>
    <lineage>
        <taxon>Eukaryota</taxon>
        <taxon>Metazoa</taxon>
        <taxon>Ecdysozoa</taxon>
        <taxon>Arthropoda</taxon>
        <taxon>Hexapoda</taxon>
        <taxon>Insecta</taxon>
        <taxon>Pterygota</taxon>
        <taxon>Neoptera</taxon>
        <taxon>Endopterygota</taxon>
        <taxon>Coleoptera</taxon>
        <taxon>Polyphaga</taxon>
        <taxon>Cucujiformia</taxon>
        <taxon>Chrysomeloidea</taxon>
        <taxon>Chrysomelidae</taxon>
        <taxon>Galerucinae</taxon>
        <taxon>Diabroticina</taxon>
        <taxon>Diabroticites</taxon>
        <taxon>Diabrotica</taxon>
    </lineage>
</organism>
<sequence length="122" mass="13540">MTSKTIVVAKHGKLDKTESVDILSQWLHALETRSSLFWLRYLGAGFNEDEVEDCEEKRAHSLGSTCSSFSDTDADNVDECEEDFGGDVFALPPCKSIAHRESDLLVALSENCTLGPVCYFCR</sequence>
<proteinExistence type="predicted"/>
<reference evidence="1" key="1">
    <citation type="submission" date="2022-01" db="EMBL/GenBank/DDBJ databases">
        <authorList>
            <person name="King R."/>
        </authorList>
    </citation>
    <scope>NUCLEOTIDE SEQUENCE</scope>
</reference>
<evidence type="ECO:0000313" key="1">
    <source>
        <dbReference type="EMBL" id="CAG9840225.1"/>
    </source>
</evidence>
<protein>
    <submittedName>
        <fullName evidence="1">Uncharacterized protein</fullName>
    </submittedName>
</protein>
<evidence type="ECO:0000313" key="2">
    <source>
        <dbReference type="Proteomes" id="UP001153709"/>
    </source>
</evidence>